<organism evidence="2 3">
    <name type="scientific">Halolamina salifodinae</name>
    <dbReference type="NCBI Taxonomy" id="1202767"/>
    <lineage>
        <taxon>Archaea</taxon>
        <taxon>Methanobacteriati</taxon>
        <taxon>Methanobacteriota</taxon>
        <taxon>Stenosarchaea group</taxon>
        <taxon>Halobacteria</taxon>
        <taxon>Halobacteriales</taxon>
        <taxon>Haloferacaceae</taxon>
    </lineage>
</organism>
<comment type="caution">
    <text evidence="2">The sequence shown here is derived from an EMBL/GenBank/DDBJ whole genome shotgun (WGS) entry which is preliminary data.</text>
</comment>
<keyword evidence="3" id="KW-1185">Reference proteome</keyword>
<proteinExistence type="predicted"/>
<reference evidence="2" key="1">
    <citation type="submission" date="2021-03" db="EMBL/GenBank/DDBJ databases">
        <title>Genomic Encyclopedia of Type Strains, Phase IV (KMG-IV): sequencing the most valuable type-strain genomes for metagenomic binning, comparative biology and taxonomic classification.</title>
        <authorList>
            <person name="Goeker M."/>
        </authorList>
    </citation>
    <scope>NUCLEOTIDE SEQUENCE</scope>
    <source>
        <strain evidence="2">DSM 26232</strain>
    </source>
</reference>
<keyword evidence="1" id="KW-1133">Transmembrane helix</keyword>
<keyword evidence="1" id="KW-0812">Transmembrane</keyword>
<dbReference type="RefSeq" id="WP_209491175.1">
    <property type="nucleotide sequence ID" value="NZ_JAGGLC010000002.1"/>
</dbReference>
<accession>A0A8T4GUV3</accession>
<dbReference type="InterPro" id="IPR055947">
    <property type="entry name" value="DUF7525"/>
</dbReference>
<feature type="transmembrane region" description="Helical" evidence="1">
    <location>
        <begin position="45"/>
        <end position="66"/>
    </location>
</feature>
<sequence length="68" mass="6637">MAHNSSSDLGLGVGITLSVVALLAAAWLALTDPSATIGGGMHEAAIPFAVAMVAGVGAIAAIHLLWGE</sequence>
<dbReference type="EMBL" id="JAGGLC010000002">
    <property type="protein sequence ID" value="MBP1986901.1"/>
    <property type="molecule type" value="Genomic_DNA"/>
</dbReference>
<dbReference type="Pfam" id="PF24369">
    <property type="entry name" value="DUF7525"/>
    <property type="match status" value="1"/>
</dbReference>
<feature type="transmembrane region" description="Helical" evidence="1">
    <location>
        <begin position="9"/>
        <end position="30"/>
    </location>
</feature>
<evidence type="ECO:0000313" key="3">
    <source>
        <dbReference type="Proteomes" id="UP000823736"/>
    </source>
</evidence>
<dbReference type="AlphaFoldDB" id="A0A8T4GUV3"/>
<keyword evidence="1" id="KW-0472">Membrane</keyword>
<dbReference type="Proteomes" id="UP000823736">
    <property type="component" value="Unassembled WGS sequence"/>
</dbReference>
<evidence type="ECO:0000313" key="2">
    <source>
        <dbReference type="EMBL" id="MBP1986901.1"/>
    </source>
</evidence>
<gene>
    <name evidence="2" type="ORF">J2753_001395</name>
</gene>
<protein>
    <submittedName>
        <fullName evidence="2">Uncharacterized protein</fullName>
    </submittedName>
</protein>
<evidence type="ECO:0000256" key="1">
    <source>
        <dbReference type="SAM" id="Phobius"/>
    </source>
</evidence>
<name>A0A8T4GUV3_9EURY</name>